<dbReference type="Pfam" id="PF07995">
    <property type="entry name" value="GSDH"/>
    <property type="match status" value="1"/>
</dbReference>
<gene>
    <name evidence="2" type="ORF">METZ01_LOCUS100398</name>
</gene>
<accession>A0A381W4V6</accession>
<protein>
    <recommendedName>
        <fullName evidence="1">Glucose/Sorbosone dehydrogenase domain-containing protein</fullName>
    </recommendedName>
</protein>
<evidence type="ECO:0000313" key="2">
    <source>
        <dbReference type="EMBL" id="SVA47544.1"/>
    </source>
</evidence>
<dbReference type="PANTHER" id="PTHR19328:SF75">
    <property type="entry name" value="ALDOSE SUGAR DEHYDROGENASE YLII"/>
    <property type="match status" value="1"/>
</dbReference>
<feature type="domain" description="Glucose/Sorbosone dehydrogenase" evidence="1">
    <location>
        <begin position="31"/>
        <end position="384"/>
    </location>
</feature>
<dbReference type="PANTHER" id="PTHR19328">
    <property type="entry name" value="HEDGEHOG-INTERACTING PROTEIN"/>
    <property type="match status" value="1"/>
</dbReference>
<evidence type="ECO:0000259" key="1">
    <source>
        <dbReference type="Pfam" id="PF07995"/>
    </source>
</evidence>
<name>A0A381W4V6_9ZZZZ</name>
<dbReference type="InterPro" id="IPR011042">
    <property type="entry name" value="6-blade_b-propeller_TolB-like"/>
</dbReference>
<dbReference type="Gene3D" id="2.120.10.30">
    <property type="entry name" value="TolB, C-terminal domain"/>
    <property type="match status" value="1"/>
</dbReference>
<dbReference type="InterPro" id="IPR011041">
    <property type="entry name" value="Quinoprot_gluc/sorb_DH_b-prop"/>
</dbReference>
<dbReference type="InterPro" id="IPR012938">
    <property type="entry name" value="Glc/Sorbosone_DH"/>
</dbReference>
<proteinExistence type="predicted"/>
<sequence>MKKMILWIIPLILLAEEKTLSSVLVADGYKKPVFVTSYPNDSKLLYVVEQAGLIRIIKNGKKLNRPFFDINKKVVNPNRPGDERGLLGFAFHPNHINNGKFYINYMDNNGFTIVSEFMVNSQLRANHKSERVILRLEQPYRNHNGGDIQFGPDGYLYISIGDGGKAGDPLNSGQDLNSIFGKIIRIDVNESPYAIPKSNPFYGQKDKRGEIWAWGLRNVWRFSFDKQTGDKYYGDVGQNKWEEVNFEPVTSAGGINFGWRIMEANHCYDPAENCQTKGLTKPIVEYPNDANYMVILGGGSQTDAEGCSVTGGYVYRGTNIKSMQGVYIFGDYCSGNIWTLKVVNGKATNFVNRTEEINLADGEFTTYISSFGQDSDGELYIVDYNGGVYKLIEKN</sequence>
<organism evidence="2">
    <name type="scientific">marine metagenome</name>
    <dbReference type="NCBI Taxonomy" id="408172"/>
    <lineage>
        <taxon>unclassified sequences</taxon>
        <taxon>metagenomes</taxon>
        <taxon>ecological metagenomes</taxon>
    </lineage>
</organism>
<reference evidence="2" key="1">
    <citation type="submission" date="2018-05" db="EMBL/GenBank/DDBJ databases">
        <authorList>
            <person name="Lanie J.A."/>
            <person name="Ng W.-L."/>
            <person name="Kazmierczak K.M."/>
            <person name="Andrzejewski T.M."/>
            <person name="Davidsen T.M."/>
            <person name="Wayne K.J."/>
            <person name="Tettelin H."/>
            <person name="Glass J.I."/>
            <person name="Rusch D."/>
            <person name="Podicherti R."/>
            <person name="Tsui H.-C.T."/>
            <person name="Winkler M.E."/>
        </authorList>
    </citation>
    <scope>NUCLEOTIDE SEQUENCE</scope>
</reference>
<dbReference type="SUPFAM" id="SSF50952">
    <property type="entry name" value="Soluble quinoprotein glucose dehydrogenase"/>
    <property type="match status" value="1"/>
</dbReference>
<dbReference type="EMBL" id="UINC01010711">
    <property type="protein sequence ID" value="SVA47544.1"/>
    <property type="molecule type" value="Genomic_DNA"/>
</dbReference>
<dbReference type="AlphaFoldDB" id="A0A381W4V6"/>